<evidence type="ECO:0000313" key="3">
    <source>
        <dbReference type="EMBL" id="CAL1170795.1"/>
    </source>
</evidence>
<sequence>MVHPGMEFPDDVAPSEELLQLRPYFKLVVYGLAVIFAVEVLCGMYSAALIDLATLLPASILLKQDVGQLVRNLVPVSMLSSLNLVWQVVMLLGLLSKPPGPGNFFKLECKVADPEHPTESHYVNLCSASTLVGHMAVCSSVVLQLLCARVAWRMAKSMRQALWTSALLNVELPAHRVRQAPSSEMQGFTPYAGPAYHLGD</sequence>
<feature type="transmembrane region" description="Helical" evidence="1">
    <location>
        <begin position="131"/>
        <end position="152"/>
    </location>
</feature>
<organism evidence="2">
    <name type="scientific">Cladocopium goreaui</name>
    <dbReference type="NCBI Taxonomy" id="2562237"/>
    <lineage>
        <taxon>Eukaryota</taxon>
        <taxon>Sar</taxon>
        <taxon>Alveolata</taxon>
        <taxon>Dinophyceae</taxon>
        <taxon>Suessiales</taxon>
        <taxon>Symbiodiniaceae</taxon>
        <taxon>Cladocopium</taxon>
    </lineage>
</organism>
<reference evidence="2" key="1">
    <citation type="submission" date="2022-10" db="EMBL/GenBank/DDBJ databases">
        <authorList>
            <person name="Chen Y."/>
            <person name="Dougan E. K."/>
            <person name="Chan C."/>
            <person name="Rhodes N."/>
            <person name="Thang M."/>
        </authorList>
    </citation>
    <scope>NUCLEOTIDE SEQUENCE</scope>
</reference>
<evidence type="ECO:0000313" key="4">
    <source>
        <dbReference type="Proteomes" id="UP001152797"/>
    </source>
</evidence>
<dbReference type="EMBL" id="CAMXCT010006634">
    <property type="protein sequence ID" value="CAI4017420.1"/>
    <property type="molecule type" value="Genomic_DNA"/>
</dbReference>
<protein>
    <submittedName>
        <fullName evidence="2">Uncharacterized protein</fullName>
    </submittedName>
</protein>
<dbReference type="EMBL" id="CAMXCT020006634">
    <property type="protein sequence ID" value="CAL1170795.1"/>
    <property type="molecule type" value="Genomic_DNA"/>
</dbReference>
<keyword evidence="1" id="KW-0472">Membrane</keyword>
<gene>
    <name evidence="2" type="ORF">C1SCF055_LOCUS42064</name>
</gene>
<dbReference type="Proteomes" id="UP001152797">
    <property type="component" value="Unassembled WGS sequence"/>
</dbReference>
<dbReference type="AlphaFoldDB" id="A0A9P1LZ36"/>
<keyword evidence="1" id="KW-0812">Transmembrane</keyword>
<keyword evidence="1" id="KW-1133">Transmembrane helix</keyword>
<evidence type="ECO:0000313" key="2">
    <source>
        <dbReference type="EMBL" id="CAI4017420.1"/>
    </source>
</evidence>
<proteinExistence type="predicted"/>
<feature type="transmembrane region" description="Helical" evidence="1">
    <location>
        <begin position="27"/>
        <end position="52"/>
    </location>
</feature>
<feature type="transmembrane region" description="Helical" evidence="1">
    <location>
        <begin position="73"/>
        <end position="95"/>
    </location>
</feature>
<name>A0A9P1LZ36_9DINO</name>
<comment type="caution">
    <text evidence="2">The sequence shown here is derived from an EMBL/GenBank/DDBJ whole genome shotgun (WGS) entry which is preliminary data.</text>
</comment>
<dbReference type="EMBL" id="CAMXCT030006634">
    <property type="protein sequence ID" value="CAL4804732.1"/>
    <property type="molecule type" value="Genomic_DNA"/>
</dbReference>
<evidence type="ECO:0000256" key="1">
    <source>
        <dbReference type="SAM" id="Phobius"/>
    </source>
</evidence>
<reference evidence="3" key="2">
    <citation type="submission" date="2024-04" db="EMBL/GenBank/DDBJ databases">
        <authorList>
            <person name="Chen Y."/>
            <person name="Shah S."/>
            <person name="Dougan E. K."/>
            <person name="Thang M."/>
            <person name="Chan C."/>
        </authorList>
    </citation>
    <scope>NUCLEOTIDE SEQUENCE [LARGE SCALE GENOMIC DNA]</scope>
</reference>
<keyword evidence="4" id="KW-1185">Reference proteome</keyword>
<accession>A0A9P1LZ36</accession>